<dbReference type="InterPro" id="IPR049712">
    <property type="entry name" value="Poly_export"/>
</dbReference>
<proteinExistence type="predicted"/>
<evidence type="ECO:0000259" key="2">
    <source>
        <dbReference type="Pfam" id="PF22461"/>
    </source>
</evidence>
<dbReference type="InterPro" id="IPR040716">
    <property type="entry name" value="Wza_C"/>
</dbReference>
<dbReference type="PANTHER" id="PTHR33619">
    <property type="entry name" value="POLYSACCHARIDE EXPORT PROTEIN GFCE-RELATED"/>
    <property type="match status" value="1"/>
</dbReference>
<protein>
    <recommendedName>
        <fullName evidence="5">Polysaccharide export protein Wza</fullName>
    </recommendedName>
</protein>
<sequence length="192" mass="21108">MTDVPMTVMDAINLAGGFDKDRADQRTAYLTRNGQKQVLDILALYSSSQGNLLLQDGDVLYVPNNTQNKVFILGEVEKQRAVMMDQGRLTLAEALADAEGLDLSTANTHGVYVIRAVPTIAPDGTPGAVEANIYQLDLHDASALVLADAFQMQPRDLVYVSSSGLVRWNRVIQQILPTITTLFQTDRLIFNR</sequence>
<name>A0A4Z0FC55_9GAMM</name>
<feature type="domain" description="Outer-membrane lipoprotein Wza C-terminal" evidence="1">
    <location>
        <begin position="165"/>
        <end position="181"/>
    </location>
</feature>
<dbReference type="Pfam" id="PF22461">
    <property type="entry name" value="SLBB_2"/>
    <property type="match status" value="2"/>
</dbReference>
<dbReference type="InterPro" id="IPR054765">
    <property type="entry name" value="SLBB_dom"/>
</dbReference>
<dbReference type="OrthoDB" id="9808421at2"/>
<dbReference type="EMBL" id="SRIO01000003">
    <property type="protein sequence ID" value="TFZ83441.1"/>
    <property type="molecule type" value="Genomic_DNA"/>
</dbReference>
<gene>
    <name evidence="3" type="ORF">E4680_02720</name>
</gene>
<dbReference type="Gene3D" id="1.20.5.70">
    <property type="match status" value="1"/>
</dbReference>
<evidence type="ECO:0008006" key="5">
    <source>
        <dbReference type="Google" id="ProtNLM"/>
    </source>
</evidence>
<reference evidence="3 4" key="1">
    <citation type="journal article" date="2019" name="ISME J.">
        <title>Candidatus Macondimonas diazotrophica, a novel gammaproteobacterial genus dominating crude-oil-contaminated coastal sediments.</title>
        <authorList>
            <person name="Karthikeyan S."/>
            <person name="Konstantinidis K."/>
        </authorList>
    </citation>
    <scope>NUCLEOTIDE SEQUENCE [LARGE SCALE GENOMIC DNA]</scope>
    <source>
        <strain evidence="3 4">KTK01</strain>
    </source>
</reference>
<organism evidence="3 4">
    <name type="scientific">Candidatus Macondimonas diazotrophica</name>
    <dbReference type="NCBI Taxonomy" id="2305248"/>
    <lineage>
        <taxon>Bacteria</taxon>
        <taxon>Pseudomonadati</taxon>
        <taxon>Pseudomonadota</taxon>
        <taxon>Gammaproteobacteria</taxon>
        <taxon>Chromatiales</taxon>
        <taxon>Ectothiorhodospiraceae</taxon>
        <taxon>Candidatus Macondimonas</taxon>
    </lineage>
</organism>
<comment type="caution">
    <text evidence="3">The sequence shown here is derived from an EMBL/GenBank/DDBJ whole genome shotgun (WGS) entry which is preliminary data.</text>
</comment>
<evidence type="ECO:0000313" key="3">
    <source>
        <dbReference type="EMBL" id="TFZ83441.1"/>
    </source>
</evidence>
<evidence type="ECO:0000313" key="4">
    <source>
        <dbReference type="Proteomes" id="UP000297890"/>
    </source>
</evidence>
<dbReference type="Gene3D" id="3.10.560.10">
    <property type="entry name" value="Outer membrane lipoprotein wza domain like"/>
    <property type="match status" value="2"/>
</dbReference>
<dbReference type="PANTHER" id="PTHR33619:SF3">
    <property type="entry name" value="POLYSACCHARIDE EXPORT PROTEIN GFCE-RELATED"/>
    <property type="match status" value="1"/>
</dbReference>
<dbReference type="GO" id="GO:0015159">
    <property type="term" value="F:polysaccharide transmembrane transporter activity"/>
    <property type="evidence" value="ECO:0007669"/>
    <property type="project" value="InterPro"/>
</dbReference>
<accession>A0A4Z0FC55</accession>
<feature type="domain" description="SLBB" evidence="2">
    <location>
        <begin position="1"/>
        <end position="62"/>
    </location>
</feature>
<keyword evidence="4" id="KW-1185">Reference proteome</keyword>
<dbReference type="Proteomes" id="UP000297890">
    <property type="component" value="Unassembled WGS sequence"/>
</dbReference>
<dbReference type="Pfam" id="PF18412">
    <property type="entry name" value="Wza_C"/>
    <property type="match status" value="1"/>
</dbReference>
<evidence type="ECO:0000259" key="1">
    <source>
        <dbReference type="Pfam" id="PF18412"/>
    </source>
</evidence>
<feature type="domain" description="SLBB" evidence="2">
    <location>
        <begin position="69"/>
        <end position="160"/>
    </location>
</feature>
<dbReference type="AlphaFoldDB" id="A0A4Z0FC55"/>